<gene>
    <name evidence="2" type="ORF">GF339_05265</name>
</gene>
<evidence type="ECO:0000313" key="2">
    <source>
        <dbReference type="EMBL" id="MBD3323971.1"/>
    </source>
</evidence>
<dbReference type="InterPro" id="IPR045793">
    <property type="entry name" value="PcRGLX/YetA-like"/>
</dbReference>
<comment type="caution">
    <text evidence="2">The sequence shown here is derived from an EMBL/GenBank/DDBJ whole genome shotgun (WGS) entry which is preliminary data.</text>
</comment>
<proteinExistence type="predicted"/>
<evidence type="ECO:0000313" key="3">
    <source>
        <dbReference type="Proteomes" id="UP000649604"/>
    </source>
</evidence>
<name>A0A9D5Q5K2_9BACT</name>
<dbReference type="EMBL" id="WJJP01000167">
    <property type="protein sequence ID" value="MBD3323971.1"/>
    <property type="molecule type" value="Genomic_DNA"/>
</dbReference>
<organism evidence="2 3">
    <name type="scientific">candidate division KSB3 bacterium</name>
    <dbReference type="NCBI Taxonomy" id="2044937"/>
    <lineage>
        <taxon>Bacteria</taxon>
        <taxon>candidate division KSB3</taxon>
    </lineage>
</organism>
<dbReference type="Proteomes" id="UP000649604">
    <property type="component" value="Unassembled WGS sequence"/>
</dbReference>
<evidence type="ECO:0000259" key="1">
    <source>
        <dbReference type="Pfam" id="PF19501"/>
    </source>
</evidence>
<protein>
    <recommendedName>
        <fullName evidence="1">PcRGLX/YetA-like N-terminal RIFT barrel domain-containing protein</fullName>
    </recommendedName>
</protein>
<dbReference type="PANTHER" id="PTHR40081">
    <property type="entry name" value="CONCANAVALIN A-LIKE LECTIN/GLUCANASE"/>
    <property type="match status" value="1"/>
</dbReference>
<dbReference type="InterPro" id="IPR048329">
    <property type="entry name" value="PcRGLX_1st"/>
</dbReference>
<dbReference type="PANTHER" id="PTHR40081:SF1">
    <property type="entry name" value="TAT PATHWAY SIGNAL SEQUENCE DOMAIN PROTEIN"/>
    <property type="match status" value="1"/>
</dbReference>
<accession>A0A9D5Q5K2</accession>
<feature type="domain" description="PcRGLX/YetA-like N-terminal RIFT barrel" evidence="1">
    <location>
        <begin position="23"/>
        <end position="82"/>
    </location>
</feature>
<dbReference type="Pfam" id="PF19501">
    <property type="entry name" value="PcRGLX_1st"/>
    <property type="match status" value="1"/>
</dbReference>
<reference evidence="2" key="1">
    <citation type="submission" date="2019-11" db="EMBL/GenBank/DDBJ databases">
        <title>Microbial mats filling the niche in hypersaline microbial mats.</title>
        <authorList>
            <person name="Wong H.L."/>
            <person name="Macleod F.I."/>
            <person name="White R.A. III"/>
            <person name="Burns B.P."/>
        </authorList>
    </citation>
    <scope>NUCLEOTIDE SEQUENCE</scope>
    <source>
        <strain evidence="2">Rbin_158</strain>
    </source>
</reference>
<sequence>MGQTQHVNQELSLIIEERHGIARQHEPVSVGIPFPQRLLQRCADLTMLDPQGQLIPFQPQVLATWPDHSLKWVLFDFQATVDAHTTVHYGICYDHPEAFKSMPDQDITGVTVQQRTDAIVVNTGVAEFVLDTKVFSPFRQIVVDEMEVLDAAQSGMELIDEQGRSYVPQITRTILETDGPLRTTIRFEGDLTLRAENPSESECFALFFARLHFYANSPVAKLEFTLRNPRAAQHPGGLWDLGDEGSILFEDLSLHFTLASADTPRIEWTTQPERALTQNESAHLTIYQDSSGGTHWDHRNHVNRFGKVMHQFCGYRVTSGEELLEAGKRANPIVAIGDHEKRITGTVQRFWENFPTALEVDGQTLIFRLFPTHSNDLFELQGGEQKTHMLFLSADRASGDLSTLNWIQHPLIPHATPQWYAQTKAFPYLIPYADDPHHEVLALIATAIEGEQSFVNRREIIDEYGWRNFGDLYADHEAVYYKGEGAPVSHYNNQYDCIYAQILQYVRSGDPRWFVPMHDLAHHVIDIDIYHTDQDKAAYNGGLFWHTFHYVDAETATHRAYSRKTMEREGLTVYGGGHSNEHNYATGLMYHYWLTGEPASKEAATGLAEWVMAMDDGTKTRFRWLNTRSTGAASMTAQRDYHGPGRGAAYSINTLLDAYLLTTQRPYLAKAEELLQRCIHPQDDLEQRNLLNTELRWSYTVFLQVLGRYLDLKVELGETDDLFCYARESLLQYARWMQAHERCISTVFDTVEYPTETWPGQDLRKNHVFLFAAKYSQEPLRSEFLERAAFFWEHPLRDLFAFETKTLTRPLILLMLMSPMPAYFERHPDEAAPQCDCPADFGEPQPFVPQLYTLEKFRTAVFTVRER</sequence>
<dbReference type="AlphaFoldDB" id="A0A9D5Q5K2"/>
<feature type="non-terminal residue" evidence="2">
    <location>
        <position position="867"/>
    </location>
</feature>